<evidence type="ECO:0000313" key="15">
    <source>
        <dbReference type="Proteomes" id="UP000006911"/>
    </source>
</evidence>
<dbReference type="SUPFAM" id="SSF81631">
    <property type="entry name" value="PAP/OAS1 substrate-binding domain"/>
    <property type="match status" value="1"/>
</dbReference>
<dbReference type="InterPro" id="IPR043519">
    <property type="entry name" value="NT_sf"/>
</dbReference>
<evidence type="ECO:0000256" key="6">
    <source>
        <dbReference type="ARBA" id="ARBA00022741"/>
    </source>
</evidence>
<dbReference type="Gene3D" id="3.30.70.590">
    <property type="entry name" value="Poly(A) polymerase predicted RNA binding domain"/>
    <property type="match status" value="1"/>
</dbReference>
<evidence type="ECO:0000256" key="5">
    <source>
        <dbReference type="ARBA" id="ARBA00022679"/>
    </source>
</evidence>
<keyword evidence="6" id="KW-0547">Nucleotide-binding</keyword>
<feature type="domain" description="Polymerase nucleotidyl transferase" evidence="10">
    <location>
        <begin position="685"/>
        <end position="715"/>
    </location>
</feature>
<reference evidence="14 15" key="1">
    <citation type="journal article" date="2010" name="Nature">
        <title>Perigord black truffle genome uncovers evolutionary origins and mechanisms of symbiosis.</title>
        <authorList>
            <person name="Martin F."/>
            <person name="Kohler A."/>
            <person name="Murat C."/>
            <person name="Balestrini R."/>
            <person name="Coutinho P.M."/>
            <person name="Jaillon O."/>
            <person name="Montanini B."/>
            <person name="Morin E."/>
            <person name="Noel B."/>
            <person name="Percudani R."/>
            <person name="Porcel B."/>
            <person name="Rubini A."/>
            <person name="Amicucci A."/>
            <person name="Amselem J."/>
            <person name="Anthouard V."/>
            <person name="Arcioni S."/>
            <person name="Artiguenave F."/>
            <person name="Aury J.M."/>
            <person name="Ballario P."/>
            <person name="Bolchi A."/>
            <person name="Brenna A."/>
            <person name="Brun A."/>
            <person name="Buee M."/>
            <person name="Cantarel B."/>
            <person name="Chevalier G."/>
            <person name="Couloux A."/>
            <person name="Da Silva C."/>
            <person name="Denoeud F."/>
            <person name="Duplessis S."/>
            <person name="Ghignone S."/>
            <person name="Hilselberger B."/>
            <person name="Iotti M."/>
            <person name="Marcais B."/>
            <person name="Mello A."/>
            <person name="Miranda M."/>
            <person name="Pacioni G."/>
            <person name="Quesneville H."/>
            <person name="Riccioni C."/>
            <person name="Ruotolo R."/>
            <person name="Splivallo R."/>
            <person name="Stocchi V."/>
            <person name="Tisserant E."/>
            <person name="Viscomi A.R."/>
            <person name="Zambonelli A."/>
            <person name="Zampieri E."/>
            <person name="Henrissat B."/>
            <person name="Lebrun M.H."/>
            <person name="Paolocci F."/>
            <person name="Bonfante P."/>
            <person name="Ottonello S."/>
            <person name="Wincker P."/>
        </authorList>
    </citation>
    <scope>NUCLEOTIDE SEQUENCE [LARGE SCALE GENOMIC DNA]</scope>
    <source>
        <strain evidence="14 15">Mel28</strain>
    </source>
</reference>
<dbReference type="SUPFAM" id="SSF55003">
    <property type="entry name" value="PAP/Archaeal CCA-adding enzyme, C-terminal domain"/>
    <property type="match status" value="1"/>
</dbReference>
<keyword evidence="5" id="KW-0808">Transferase</keyword>
<dbReference type="PANTHER" id="PTHR10682:SF23">
    <property type="entry name" value="POLYNUCLEOTIDE ADENYLYLTRANSFERASE"/>
    <property type="match status" value="1"/>
</dbReference>
<dbReference type="Pfam" id="PF04928">
    <property type="entry name" value="PAP_central"/>
    <property type="match status" value="1"/>
</dbReference>
<evidence type="ECO:0000259" key="12">
    <source>
        <dbReference type="Pfam" id="PF04457"/>
    </source>
</evidence>
<dbReference type="InterPro" id="IPR002934">
    <property type="entry name" value="Polymerase_NTP_transf_dom"/>
</dbReference>
<evidence type="ECO:0000256" key="3">
    <source>
        <dbReference type="ARBA" id="ARBA00012388"/>
    </source>
</evidence>
<dbReference type="InterPro" id="IPR040459">
    <property type="entry name" value="MJ1316"/>
</dbReference>
<dbReference type="SUPFAM" id="SSF55144">
    <property type="entry name" value="LigT-like"/>
    <property type="match status" value="1"/>
</dbReference>
<feature type="region of interest" description="Disordered" evidence="9">
    <location>
        <begin position="1114"/>
        <end position="1152"/>
    </location>
</feature>
<dbReference type="InParanoid" id="D5GJF8"/>
<dbReference type="Gene3D" id="1.10.1410.10">
    <property type="match status" value="1"/>
</dbReference>
<evidence type="ECO:0000256" key="1">
    <source>
        <dbReference type="ARBA" id="ARBA00004123"/>
    </source>
</evidence>
<dbReference type="GO" id="GO:0003723">
    <property type="term" value="F:RNA binding"/>
    <property type="evidence" value="ECO:0007669"/>
    <property type="project" value="InterPro"/>
</dbReference>
<dbReference type="Pfam" id="PF03372">
    <property type="entry name" value="Exo_endo_phos"/>
    <property type="match status" value="1"/>
</dbReference>
<accession>D5GJF8</accession>
<dbReference type="eggNOG" id="KOG2245">
    <property type="taxonomic scope" value="Eukaryota"/>
</dbReference>
<dbReference type="InterPro" id="IPR007012">
    <property type="entry name" value="PolA_pol_cen_dom"/>
</dbReference>
<keyword evidence="7" id="KW-0067">ATP-binding</keyword>
<comment type="similarity">
    <text evidence="2">Belongs to the poly(A) polymerase family.</text>
</comment>
<feature type="compositionally biased region" description="Basic residues" evidence="9">
    <location>
        <begin position="1140"/>
        <end position="1152"/>
    </location>
</feature>
<proteinExistence type="inferred from homology"/>
<dbReference type="GO" id="GO:0006397">
    <property type="term" value="P:mRNA processing"/>
    <property type="evidence" value="ECO:0007669"/>
    <property type="project" value="UniProtKB-KW"/>
</dbReference>
<dbReference type="Pfam" id="PF04457">
    <property type="entry name" value="MJ1316"/>
    <property type="match status" value="1"/>
</dbReference>
<dbReference type="Proteomes" id="UP000006911">
    <property type="component" value="Unassembled WGS sequence"/>
</dbReference>
<dbReference type="GO" id="GO:0005634">
    <property type="term" value="C:nucleus"/>
    <property type="evidence" value="ECO:0007669"/>
    <property type="project" value="UniProtKB-SubCell"/>
</dbReference>
<dbReference type="InterPro" id="IPR011068">
    <property type="entry name" value="NuclTrfase_I-like_C"/>
</dbReference>
<dbReference type="EMBL" id="FN430330">
    <property type="protein sequence ID" value="CAZ84651.1"/>
    <property type="molecule type" value="Genomic_DNA"/>
</dbReference>
<evidence type="ECO:0000256" key="7">
    <source>
        <dbReference type="ARBA" id="ARBA00022840"/>
    </source>
</evidence>
<name>D5GJF8_TUBMM</name>
<dbReference type="Gene3D" id="3.60.10.10">
    <property type="entry name" value="Endonuclease/exonuclease/phosphatase"/>
    <property type="match status" value="1"/>
</dbReference>
<evidence type="ECO:0000259" key="10">
    <source>
        <dbReference type="Pfam" id="PF01909"/>
    </source>
</evidence>
<dbReference type="PANTHER" id="PTHR10682">
    <property type="entry name" value="POLY A POLYMERASE"/>
    <property type="match status" value="1"/>
</dbReference>
<feature type="domain" description="Poly(A) polymerase central" evidence="13">
    <location>
        <begin position="808"/>
        <end position="932"/>
    </location>
</feature>
<dbReference type="OMA" id="THGPPDQ"/>
<dbReference type="AlphaFoldDB" id="D5GJF8"/>
<dbReference type="GeneID" id="9182652"/>
<keyword evidence="4" id="KW-0507">mRNA processing</keyword>
<evidence type="ECO:0000256" key="8">
    <source>
        <dbReference type="ARBA" id="ARBA00023242"/>
    </source>
</evidence>
<organism evidence="14 15">
    <name type="scientific">Tuber melanosporum (strain Mel28)</name>
    <name type="common">Perigord black truffle</name>
    <dbReference type="NCBI Taxonomy" id="656061"/>
    <lineage>
        <taxon>Eukaryota</taxon>
        <taxon>Fungi</taxon>
        <taxon>Dikarya</taxon>
        <taxon>Ascomycota</taxon>
        <taxon>Pezizomycotina</taxon>
        <taxon>Pezizomycetes</taxon>
        <taxon>Pezizales</taxon>
        <taxon>Tuberaceae</taxon>
        <taxon>Tuber</taxon>
    </lineage>
</organism>
<evidence type="ECO:0000313" key="14">
    <source>
        <dbReference type="EMBL" id="CAZ84651.1"/>
    </source>
</evidence>
<evidence type="ECO:0000259" key="11">
    <source>
        <dbReference type="Pfam" id="PF03372"/>
    </source>
</evidence>
<evidence type="ECO:0000256" key="2">
    <source>
        <dbReference type="ARBA" id="ARBA00010912"/>
    </source>
</evidence>
<dbReference type="EC" id="2.7.7.19" evidence="3"/>
<dbReference type="InterPro" id="IPR036691">
    <property type="entry name" value="Endo/exonu/phosph_ase_sf"/>
</dbReference>
<dbReference type="GO" id="GO:0005524">
    <property type="term" value="F:ATP binding"/>
    <property type="evidence" value="ECO:0007669"/>
    <property type="project" value="UniProtKB-KW"/>
</dbReference>
<dbReference type="Gene3D" id="3.30.460.10">
    <property type="entry name" value="Beta Polymerase, domain 2"/>
    <property type="match status" value="1"/>
</dbReference>
<dbReference type="RefSeq" id="XP_002840460.1">
    <property type="nucleotide sequence ID" value="XM_002840414.1"/>
</dbReference>
<dbReference type="InterPro" id="IPR009097">
    <property type="entry name" value="Cyclic_Pdiesterase"/>
</dbReference>
<dbReference type="Pfam" id="PF01909">
    <property type="entry name" value="NTP_transf_2"/>
    <property type="match status" value="1"/>
</dbReference>
<dbReference type="STRING" id="656061.D5GJF8"/>
<sequence length="1241" mass="139414">MTTTTGASGTPSSREQSLSSYQTAIAIIPPVFYHPQTNALRSLYDKSYLRWPPHINVLYPFVTPESLPLAVQNLRRVVQESKDDGFGFWLKLDRPGSFRHKQNATIFLSPGPHDGGMVGDPETASGRALRRLEGLLSSQYTKKGRTGDGVYRPHLTLGQTSLDPMPLNSLLSKAEKLVTANRISIEPFKWFVTRLAVMKRDEEGNMRIVDEILLGKRGTEEAENGEGEADTESEIDRVSGESLDELQRLGLGPRESFGYFRPGASCQFSTEINDWVPVDLASVQGRRFLPKDITIATYNVLTDSLFPPPVERYPLLIDAILSIHPTPPSLATPSILCLQEVTDGFLQHLLSNNAIRTRYPLCTHSSNSVLPSIRNCVIFATLSCGPFEWQWLDFTKRHKGAVIASFPKLGSPDKPLVVATVHLTCGLGDGSVSAKAIQLKTLSAYLRTKHSASDWIVAGDFNLQTSIQSIDSALASGSISKDTHELVRKGLIDEELFSDSWEIFFGSNEEDFVPYEADNTVAEIKGEGEWGATFNPFTNPVAAKIVRWNSDPRPQRYDRVLIKRTGDLRVRSVCRFGFPEINSQDSEKTLECGSDHWGVSVMLNFRPDVGDAGGQRNGARLQLSEIYIDDKLLKALVDPYMPCKTDRDAREAAITSLREILLQEQESVLGVGFKPSRGAIPIILAPVGSYALGVHGRDSDIDCLCVSTISAKTFFEVARKRIRRFGGERGIRLTRFVDSKVPVLEVKVGNIKFDLQYCQSLAIIEHWSAIPLLPPNDSVFSLPASGLKSLNSYRDTEFLLRTIPNINVFRLAHRFIKIWALASGVFSSRFGYLGGFHITLLLARICKLADGDPKDVTAAKIVRLFFAYYSKTEWLTEIICDPEFSAGASYQRFSREPMAVTSIYAPVVNVARNATRHSVSALTREFELAEKALDSGRWDLRSMGRENEFLAEYESYVKIDVQYWGNTLRRGKALTLWVESTIPLLLVGLNTKAPFIFARVWPQRFVSTTELDEWTELRGFYLVGLSNNGTREGRSKEQKQKDENTFMEILQGFEQHLKERSTCALEYDSTDSWIQVQYVRRSSLGAVKIDERDWGDNGPEDDLIQNEDNLTDTELGSDDEGYVRNDDQNCPGVKETSLSKTRKPPKRPVPGRKLRPALDVINRIRWDPSLDPDDFLIGYEDRFKGIREMDVGKWKMEQTDLEFIPLHRVAYFKRRSDGVVVWDRETKNDLLFGNKVGESGE</sequence>
<dbReference type="SUPFAM" id="SSF81301">
    <property type="entry name" value="Nucleotidyltransferase"/>
    <property type="match status" value="1"/>
</dbReference>
<dbReference type="HOGENOM" id="CLU_004292_0_0_1"/>
<keyword evidence="15" id="KW-1185">Reference proteome</keyword>
<protein>
    <recommendedName>
        <fullName evidence="3">polynucleotide adenylyltransferase</fullName>
        <ecNumber evidence="3">2.7.7.19</ecNumber>
    </recommendedName>
</protein>
<comment type="subcellular location">
    <subcellularLocation>
        <location evidence="1">Nucleus</location>
    </subcellularLocation>
</comment>
<dbReference type="Gene3D" id="3.90.1140.10">
    <property type="entry name" value="Cyclic phosphodiesterase"/>
    <property type="match status" value="1"/>
</dbReference>
<feature type="domain" description="MJ1316 RNA cyclic group end recognition" evidence="12">
    <location>
        <begin position="1154"/>
        <end position="1224"/>
    </location>
</feature>
<gene>
    <name evidence="14" type="ORF">GSTUM_00008977001</name>
</gene>
<evidence type="ECO:0000259" key="13">
    <source>
        <dbReference type="Pfam" id="PF04928"/>
    </source>
</evidence>
<dbReference type="GO" id="GO:1990817">
    <property type="term" value="F:poly(A) RNA polymerase activity"/>
    <property type="evidence" value="ECO:0007669"/>
    <property type="project" value="UniProtKB-EC"/>
</dbReference>
<keyword evidence="8" id="KW-0539">Nucleus</keyword>
<dbReference type="SUPFAM" id="SSF56219">
    <property type="entry name" value="DNase I-like"/>
    <property type="match status" value="1"/>
</dbReference>
<dbReference type="KEGG" id="tml:GSTUM_00008977001"/>
<feature type="domain" description="Endonuclease/exonuclease/phosphatase" evidence="11">
    <location>
        <begin position="296"/>
        <end position="596"/>
    </location>
</feature>
<evidence type="ECO:0000256" key="9">
    <source>
        <dbReference type="SAM" id="MobiDB-lite"/>
    </source>
</evidence>
<dbReference type="InterPro" id="IPR005135">
    <property type="entry name" value="Endo/exonuclease/phosphatase"/>
</dbReference>
<dbReference type="Pfam" id="PF13563">
    <property type="entry name" value="2_5_RNA_ligase2"/>
    <property type="match status" value="1"/>
</dbReference>
<dbReference type="GO" id="GO:0031123">
    <property type="term" value="P:RNA 3'-end processing"/>
    <property type="evidence" value="ECO:0007669"/>
    <property type="project" value="InterPro"/>
</dbReference>
<evidence type="ECO:0000256" key="4">
    <source>
        <dbReference type="ARBA" id="ARBA00022664"/>
    </source>
</evidence>